<dbReference type="PRINTS" id="PR00039">
    <property type="entry name" value="HTHLYSR"/>
</dbReference>
<dbReference type="SUPFAM" id="SSF53850">
    <property type="entry name" value="Periplasmic binding protein-like II"/>
    <property type="match status" value="1"/>
</dbReference>
<dbReference type="Proteomes" id="UP001549076">
    <property type="component" value="Unassembled WGS sequence"/>
</dbReference>
<comment type="similarity">
    <text evidence="1">Belongs to the LysR transcriptional regulatory family.</text>
</comment>
<keyword evidence="7" id="KW-1185">Reference proteome</keyword>
<proteinExistence type="inferred from homology"/>
<reference evidence="6 7" key="1">
    <citation type="submission" date="2024-06" db="EMBL/GenBank/DDBJ databases">
        <title>Genomic Encyclopedia of Type Strains, Phase IV (KMG-IV): sequencing the most valuable type-strain genomes for metagenomic binning, comparative biology and taxonomic classification.</title>
        <authorList>
            <person name="Goeker M."/>
        </authorList>
    </citation>
    <scope>NUCLEOTIDE SEQUENCE [LARGE SCALE GENOMIC DNA]</scope>
    <source>
        <strain evidence="6 7">DSM 27865</strain>
    </source>
</reference>
<evidence type="ECO:0000256" key="2">
    <source>
        <dbReference type="ARBA" id="ARBA00023015"/>
    </source>
</evidence>
<dbReference type="PANTHER" id="PTHR30419">
    <property type="entry name" value="HTH-TYPE TRANSCRIPTIONAL REGULATOR YBHD"/>
    <property type="match status" value="1"/>
</dbReference>
<name>A0ABV2N708_9HYPH</name>
<evidence type="ECO:0000313" key="7">
    <source>
        <dbReference type="Proteomes" id="UP001549076"/>
    </source>
</evidence>
<evidence type="ECO:0000256" key="3">
    <source>
        <dbReference type="ARBA" id="ARBA00023125"/>
    </source>
</evidence>
<dbReference type="PROSITE" id="PS50931">
    <property type="entry name" value="HTH_LYSR"/>
    <property type="match status" value="1"/>
</dbReference>
<dbReference type="Gene3D" id="3.40.190.290">
    <property type="match status" value="1"/>
</dbReference>
<keyword evidence="4" id="KW-0804">Transcription</keyword>
<evidence type="ECO:0000256" key="4">
    <source>
        <dbReference type="ARBA" id="ARBA00023163"/>
    </source>
</evidence>
<organism evidence="6 7">
    <name type="scientific">Aquamicrobium terrae</name>
    <dbReference type="NCBI Taxonomy" id="1324945"/>
    <lineage>
        <taxon>Bacteria</taxon>
        <taxon>Pseudomonadati</taxon>
        <taxon>Pseudomonadota</taxon>
        <taxon>Alphaproteobacteria</taxon>
        <taxon>Hyphomicrobiales</taxon>
        <taxon>Phyllobacteriaceae</taxon>
        <taxon>Aquamicrobium</taxon>
    </lineage>
</organism>
<dbReference type="Pfam" id="PF03466">
    <property type="entry name" value="LysR_substrate"/>
    <property type="match status" value="1"/>
</dbReference>
<dbReference type="EMBL" id="JBEPML010000026">
    <property type="protein sequence ID" value="MET3794587.1"/>
    <property type="molecule type" value="Genomic_DNA"/>
</dbReference>
<evidence type="ECO:0000259" key="5">
    <source>
        <dbReference type="PROSITE" id="PS50931"/>
    </source>
</evidence>
<accession>A0ABV2N708</accession>
<dbReference type="InterPro" id="IPR036390">
    <property type="entry name" value="WH_DNA-bd_sf"/>
</dbReference>
<dbReference type="InterPro" id="IPR036388">
    <property type="entry name" value="WH-like_DNA-bd_sf"/>
</dbReference>
<comment type="caution">
    <text evidence="6">The sequence shown here is derived from an EMBL/GenBank/DDBJ whole genome shotgun (WGS) entry which is preliminary data.</text>
</comment>
<dbReference type="InterPro" id="IPR050950">
    <property type="entry name" value="HTH-type_LysR_regulators"/>
</dbReference>
<dbReference type="InterPro" id="IPR000847">
    <property type="entry name" value="LysR_HTH_N"/>
</dbReference>
<dbReference type="RefSeq" id="WP_354199478.1">
    <property type="nucleotide sequence ID" value="NZ_JBEPML010000026.1"/>
</dbReference>
<feature type="domain" description="HTH lysR-type" evidence="5">
    <location>
        <begin position="3"/>
        <end position="60"/>
    </location>
</feature>
<dbReference type="PANTHER" id="PTHR30419:SF8">
    <property type="entry name" value="NITROGEN ASSIMILATION TRANSCRIPTIONAL ACTIVATOR-RELATED"/>
    <property type="match status" value="1"/>
</dbReference>
<evidence type="ECO:0000313" key="6">
    <source>
        <dbReference type="EMBL" id="MET3794587.1"/>
    </source>
</evidence>
<dbReference type="GO" id="GO:0003677">
    <property type="term" value="F:DNA binding"/>
    <property type="evidence" value="ECO:0007669"/>
    <property type="project" value="UniProtKB-KW"/>
</dbReference>
<dbReference type="Gene3D" id="1.10.10.10">
    <property type="entry name" value="Winged helix-like DNA-binding domain superfamily/Winged helix DNA-binding domain"/>
    <property type="match status" value="1"/>
</dbReference>
<keyword evidence="3 6" id="KW-0238">DNA-binding</keyword>
<dbReference type="SUPFAM" id="SSF46785">
    <property type="entry name" value="Winged helix' DNA-binding domain"/>
    <property type="match status" value="1"/>
</dbReference>
<protein>
    <submittedName>
        <fullName evidence="6">DNA-binding transcriptional LysR family regulator</fullName>
    </submittedName>
</protein>
<dbReference type="InterPro" id="IPR005119">
    <property type="entry name" value="LysR_subst-bd"/>
</dbReference>
<evidence type="ECO:0000256" key="1">
    <source>
        <dbReference type="ARBA" id="ARBA00009437"/>
    </source>
</evidence>
<keyword evidence="2" id="KW-0805">Transcription regulation</keyword>
<gene>
    <name evidence="6" type="ORF">ABID37_004827</name>
</gene>
<sequence>MKILSEHLEILAAIIEKGGLTEGAEELGKSQPSVSRTMALLEDRIGLPLFEPGRRPRKPTEIGRALARLGQKIRTANQEASLLVDRFRQGLAGRLRVAGSPIFMDGVVARLLADFQTQFHGFQIDQTYGYIDTLEQGIRNGGLDLAILPLNPRQVPDDMEFLPLLPGHNVIACRAGHPLTRTAKPSLAETEAYPWVAPPANSPLHKDLLRILDAIGCDNFNVNFSGGTLASIESVLGGSDSLSVLPFSVVFLSRGRPPLAALPLKIGHPDRQLGILRSRASPCPVAADRLAKFLVGRCRELEFQMELQKKSGSDWPSRQHK</sequence>
<dbReference type="Pfam" id="PF00126">
    <property type="entry name" value="HTH_1"/>
    <property type="match status" value="1"/>
</dbReference>